<reference evidence="2 3" key="1">
    <citation type="submission" date="2021-11" db="EMBL/GenBank/DDBJ databases">
        <authorList>
            <person name="Oh E.-T."/>
            <person name="Kim S.-B."/>
        </authorList>
    </citation>
    <scope>NUCLEOTIDE SEQUENCE [LARGE SCALE GENOMIC DNA]</scope>
    <source>
        <strain evidence="2 3">MMS20-SJTR3</strain>
    </source>
</reference>
<proteinExistence type="predicted"/>
<dbReference type="Pfam" id="PF05368">
    <property type="entry name" value="NmrA"/>
    <property type="match status" value="1"/>
</dbReference>
<dbReference type="Gene3D" id="3.40.50.720">
    <property type="entry name" value="NAD(P)-binding Rossmann-like Domain"/>
    <property type="match status" value="1"/>
</dbReference>
<dbReference type="EMBL" id="JAJITD010000032">
    <property type="protein sequence ID" value="MCC8397559.1"/>
    <property type="molecule type" value="Genomic_DNA"/>
</dbReference>
<evidence type="ECO:0000313" key="3">
    <source>
        <dbReference type="Proteomes" id="UP001431019"/>
    </source>
</evidence>
<dbReference type="Gene3D" id="3.90.25.10">
    <property type="entry name" value="UDP-galactose 4-epimerase, domain 1"/>
    <property type="match status" value="1"/>
</dbReference>
<name>A0ABS8K5W4_9BURK</name>
<dbReference type="InterPro" id="IPR036291">
    <property type="entry name" value="NAD(P)-bd_dom_sf"/>
</dbReference>
<organism evidence="2 3">
    <name type="scientific">Paraburkholderia sejongensis</name>
    <dbReference type="NCBI Taxonomy" id="2886946"/>
    <lineage>
        <taxon>Bacteria</taxon>
        <taxon>Pseudomonadati</taxon>
        <taxon>Pseudomonadota</taxon>
        <taxon>Betaproteobacteria</taxon>
        <taxon>Burkholderiales</taxon>
        <taxon>Burkholderiaceae</taxon>
        <taxon>Paraburkholderia</taxon>
    </lineage>
</organism>
<dbReference type="SUPFAM" id="SSF51735">
    <property type="entry name" value="NAD(P)-binding Rossmann-fold domains"/>
    <property type="match status" value="1"/>
</dbReference>
<evidence type="ECO:0000313" key="2">
    <source>
        <dbReference type="EMBL" id="MCC8397559.1"/>
    </source>
</evidence>
<dbReference type="PANTHER" id="PTHR43162:SF1">
    <property type="entry name" value="PRESTALK A DIFFERENTIATION PROTEIN A"/>
    <property type="match status" value="1"/>
</dbReference>
<dbReference type="Proteomes" id="UP001431019">
    <property type="component" value="Unassembled WGS sequence"/>
</dbReference>
<protein>
    <submittedName>
        <fullName evidence="2">NmrA family NAD(P)-binding protein</fullName>
    </submittedName>
</protein>
<dbReference type="InterPro" id="IPR051604">
    <property type="entry name" value="Ergot_Alk_Oxidoreductase"/>
</dbReference>
<comment type="caution">
    <text evidence="2">The sequence shown here is derived from an EMBL/GenBank/DDBJ whole genome shotgun (WGS) entry which is preliminary data.</text>
</comment>
<dbReference type="PANTHER" id="PTHR43162">
    <property type="match status" value="1"/>
</dbReference>
<sequence length="305" mass="32314">MFVIFGAAGPVGRASATALRRAGHPVRAVVRDRTQGAALAALGCDIAHADLNDAQALARAIDGAHAVQWLCPVPRAHDDPAAAMRATIDAGIAAFHKAPPPSLLALSDYGAEQPEGTGITTLFHYLETRLRGAASSLTFLRAAEHMHNWARVLPVALERGVLPSLHHPLDKLFPTVAARDVGELAAQLLLDGATQRPHATPRIVSVEAAQRVSALDVARTLQELSGRPVAAHAVPRNEWNAVLHGAGLGERHARLIVDLYDAHNAGRIDVEGVSERRFGATTLKDELAALLPRAAGVETRARSVE</sequence>
<accession>A0ABS8K5W4</accession>
<gene>
    <name evidence="2" type="ORF">LJ656_33965</name>
</gene>
<dbReference type="RefSeq" id="WP_230513813.1">
    <property type="nucleotide sequence ID" value="NZ_JAJITD010000032.1"/>
</dbReference>
<evidence type="ECO:0000259" key="1">
    <source>
        <dbReference type="Pfam" id="PF05368"/>
    </source>
</evidence>
<keyword evidence="3" id="KW-1185">Reference proteome</keyword>
<dbReference type="InterPro" id="IPR008030">
    <property type="entry name" value="NmrA-like"/>
</dbReference>
<feature type="domain" description="NmrA-like" evidence="1">
    <location>
        <begin position="3"/>
        <end position="239"/>
    </location>
</feature>